<dbReference type="Proteomes" id="UP000002068">
    <property type="component" value="Chromosome"/>
</dbReference>
<dbReference type="Gene3D" id="1.10.10.60">
    <property type="entry name" value="Homeodomain-like"/>
    <property type="match status" value="2"/>
</dbReference>
<dbReference type="InterPro" id="IPR009057">
    <property type="entry name" value="Homeodomain-like_sf"/>
</dbReference>
<dbReference type="GO" id="GO:0043565">
    <property type="term" value="F:sequence-specific DNA binding"/>
    <property type="evidence" value="ECO:0007669"/>
    <property type="project" value="InterPro"/>
</dbReference>
<dbReference type="SMART" id="SM00342">
    <property type="entry name" value="HTH_ARAC"/>
    <property type="match status" value="1"/>
</dbReference>
<name>A0A0H3N3T1_CLODC</name>
<evidence type="ECO:0000259" key="5">
    <source>
        <dbReference type="PROSITE" id="PS51186"/>
    </source>
</evidence>
<dbReference type="SUPFAM" id="SSF55729">
    <property type="entry name" value="Acyl-CoA N-acyltransferases (Nat)"/>
    <property type="match status" value="1"/>
</dbReference>
<evidence type="ECO:0000313" key="7">
    <source>
        <dbReference type="Proteomes" id="UP000002068"/>
    </source>
</evidence>
<dbReference type="KEGG" id="cdc:CD196_0409"/>
<organism evidence="6 7">
    <name type="scientific">Clostridioides difficile (strain CD196)</name>
    <name type="common">Peptoclostridium difficile</name>
    <dbReference type="NCBI Taxonomy" id="645462"/>
    <lineage>
        <taxon>Bacteria</taxon>
        <taxon>Bacillati</taxon>
        <taxon>Bacillota</taxon>
        <taxon>Clostridia</taxon>
        <taxon>Peptostreptococcales</taxon>
        <taxon>Peptostreptococcaceae</taxon>
        <taxon>Clostridioides</taxon>
    </lineage>
</organism>
<keyword evidence="1" id="KW-0805">Transcription regulation</keyword>
<dbReference type="EMBL" id="FN538970">
    <property type="protein sequence ID" value="CBA60801.1"/>
    <property type="molecule type" value="Genomic_DNA"/>
</dbReference>
<dbReference type="PROSITE" id="PS51186">
    <property type="entry name" value="GNAT"/>
    <property type="match status" value="1"/>
</dbReference>
<dbReference type="PANTHER" id="PTHR47504">
    <property type="entry name" value="RIGHT ORIGIN-BINDING PROTEIN"/>
    <property type="match status" value="1"/>
</dbReference>
<evidence type="ECO:0000313" key="6">
    <source>
        <dbReference type="EMBL" id="CBA60801.1"/>
    </source>
</evidence>
<keyword evidence="3" id="KW-0804">Transcription</keyword>
<dbReference type="GO" id="GO:0003700">
    <property type="term" value="F:DNA-binding transcription factor activity"/>
    <property type="evidence" value="ECO:0007669"/>
    <property type="project" value="InterPro"/>
</dbReference>
<dbReference type="Gene3D" id="3.40.630.30">
    <property type="match status" value="1"/>
</dbReference>
<evidence type="ECO:0000259" key="4">
    <source>
        <dbReference type="PROSITE" id="PS01124"/>
    </source>
</evidence>
<dbReference type="InterPro" id="IPR020449">
    <property type="entry name" value="Tscrpt_reg_AraC-type_HTH"/>
</dbReference>
<dbReference type="PROSITE" id="PS01124">
    <property type="entry name" value="HTH_ARAC_FAMILY_2"/>
    <property type="match status" value="1"/>
</dbReference>
<sequence length="294" mass="34536">MDKRREAAMSYKVINVITAIDYIEEHLSEKLDLDIIANAVHYSKYHLHRTFTTSVGLTMHDYIKRRKLTEAAKLLVFSKKPIIEIALIAGYESQQAFTSIFKAMYKKSPNKYRKEQEFYPLQLRFVLKKDNLFSKNVLELEKEIKLASMSDIPLWMNLVRLVIDGFPNLQEEEYIYQLEQYILEERALILKLNNVAIANMVFNRETRSIDFFGIHPQYRNSDIAQVFLKKVIEDFLIDTDISITTFREGDKADTGHRDMIKKLGFAEAELLVEFGYPTQKFILPCVEERDNRQN</sequence>
<dbReference type="InterPro" id="IPR050959">
    <property type="entry name" value="MarA-like"/>
</dbReference>
<keyword evidence="2" id="KW-0238">DNA-binding</keyword>
<reference evidence="6 7" key="1">
    <citation type="journal article" date="2009" name="Genome Biol.">
        <title>Comparative genome and phenotypic analysis of Clostridium difficile 027 strains provides insight into the evolution of a hypervirulent bacterium.</title>
        <authorList>
            <person name="Stabler R.A."/>
            <person name="He M."/>
            <person name="Dawson L."/>
            <person name="Martin M."/>
            <person name="Valiente E."/>
            <person name="Corton C."/>
            <person name="Lawley T.D."/>
            <person name="Sebaihia M."/>
            <person name="Quail M.A."/>
            <person name="Rose G."/>
            <person name="Gerding D.N."/>
            <person name="Gibert M."/>
            <person name="Popoff M.R."/>
            <person name="Parkhill J."/>
            <person name="Dougan G."/>
            <person name="Wren B.W."/>
        </authorList>
    </citation>
    <scope>NUCLEOTIDE SEQUENCE [LARGE SCALE GENOMIC DNA]</scope>
    <source>
        <strain evidence="6 7">CD196</strain>
    </source>
</reference>
<dbReference type="AlphaFoldDB" id="A0A0H3N3T1"/>
<dbReference type="GO" id="GO:0016747">
    <property type="term" value="F:acyltransferase activity, transferring groups other than amino-acyl groups"/>
    <property type="evidence" value="ECO:0007669"/>
    <property type="project" value="InterPro"/>
</dbReference>
<proteinExistence type="predicted"/>
<feature type="domain" description="N-acetyltransferase" evidence="5">
    <location>
        <begin position="142"/>
        <end position="292"/>
    </location>
</feature>
<dbReference type="Pfam" id="PF12833">
    <property type="entry name" value="HTH_18"/>
    <property type="match status" value="1"/>
</dbReference>
<dbReference type="InterPro" id="IPR000182">
    <property type="entry name" value="GNAT_dom"/>
</dbReference>
<evidence type="ECO:0000256" key="2">
    <source>
        <dbReference type="ARBA" id="ARBA00023125"/>
    </source>
</evidence>
<evidence type="ECO:0000256" key="1">
    <source>
        <dbReference type="ARBA" id="ARBA00023015"/>
    </source>
</evidence>
<dbReference type="PROSITE" id="PS00041">
    <property type="entry name" value="HTH_ARAC_FAMILY_1"/>
    <property type="match status" value="1"/>
</dbReference>
<dbReference type="InterPro" id="IPR016181">
    <property type="entry name" value="Acyl_CoA_acyltransferase"/>
</dbReference>
<dbReference type="SUPFAM" id="SSF46689">
    <property type="entry name" value="Homeodomain-like"/>
    <property type="match status" value="2"/>
</dbReference>
<evidence type="ECO:0000256" key="3">
    <source>
        <dbReference type="ARBA" id="ARBA00023163"/>
    </source>
</evidence>
<dbReference type="HOGENOM" id="CLU_985909_0_0_9"/>
<dbReference type="InterPro" id="IPR018062">
    <property type="entry name" value="HTH_AraC-typ_CS"/>
</dbReference>
<protein>
    <submittedName>
        <fullName evidence="6">AraC-family transcriptional regulator</fullName>
    </submittedName>
</protein>
<dbReference type="PANTHER" id="PTHR47504:SF5">
    <property type="entry name" value="RIGHT ORIGIN-BINDING PROTEIN"/>
    <property type="match status" value="1"/>
</dbReference>
<feature type="domain" description="HTH araC/xylS-type" evidence="4">
    <location>
        <begin position="17"/>
        <end position="115"/>
    </location>
</feature>
<dbReference type="InterPro" id="IPR018060">
    <property type="entry name" value="HTH_AraC"/>
</dbReference>
<accession>A0A0H3N3T1</accession>
<gene>
    <name evidence="6" type="ordered locus">CD196_0409</name>
</gene>
<dbReference type="PRINTS" id="PR00032">
    <property type="entry name" value="HTHARAC"/>
</dbReference>